<evidence type="ECO:0000256" key="1">
    <source>
        <dbReference type="SAM" id="SignalP"/>
    </source>
</evidence>
<accession>A0ABT7L4G7</accession>
<feature type="domain" description="Transcobalamin-like C-terminal" evidence="2">
    <location>
        <begin position="65"/>
        <end position="130"/>
    </location>
</feature>
<dbReference type="Pfam" id="PF14478">
    <property type="entry name" value="DUF4430"/>
    <property type="match status" value="1"/>
</dbReference>
<comment type="caution">
    <text evidence="3">The sequence shown here is derived from an EMBL/GenBank/DDBJ whole genome shotgun (WGS) entry which is preliminary data.</text>
</comment>
<evidence type="ECO:0000259" key="2">
    <source>
        <dbReference type="Pfam" id="PF14478"/>
    </source>
</evidence>
<sequence>MKKFYVSLLSLFLAVGLLVGCGQENTNQENTQTAETETEESVAITISQDNGAEVIAEEEIAIEDGAILMDVLKENFEIEETDGFITGIEGVTSAEGEEKYWMYDVNGEPATLGANELELSPDDEVVFDLHGME</sequence>
<evidence type="ECO:0000313" key="4">
    <source>
        <dbReference type="Proteomes" id="UP001235343"/>
    </source>
</evidence>
<feature type="chain" id="PRO_5045801562" evidence="1">
    <location>
        <begin position="22"/>
        <end position="133"/>
    </location>
</feature>
<reference evidence="3 4" key="1">
    <citation type="submission" date="2023-06" db="EMBL/GenBank/DDBJ databases">
        <title>Aquibacillus rhizosphaerae LR5S19.</title>
        <authorList>
            <person name="Sun J.-Q."/>
        </authorList>
    </citation>
    <scope>NUCLEOTIDE SEQUENCE [LARGE SCALE GENOMIC DNA]</scope>
    <source>
        <strain evidence="3 4">LR5S19</strain>
    </source>
</reference>
<dbReference type="Gene3D" id="2.170.130.30">
    <property type="match status" value="1"/>
</dbReference>
<keyword evidence="1" id="KW-0732">Signal</keyword>
<dbReference type="PROSITE" id="PS51257">
    <property type="entry name" value="PROKAR_LIPOPROTEIN"/>
    <property type="match status" value="1"/>
</dbReference>
<dbReference type="RefSeq" id="WP_285931900.1">
    <property type="nucleotide sequence ID" value="NZ_JASTZU010000034.1"/>
</dbReference>
<keyword evidence="4" id="KW-1185">Reference proteome</keyword>
<evidence type="ECO:0000313" key="3">
    <source>
        <dbReference type="EMBL" id="MDL4840762.1"/>
    </source>
</evidence>
<organism evidence="3 4">
    <name type="scientific">Aquibacillus rhizosphaerae</name>
    <dbReference type="NCBI Taxonomy" id="3051431"/>
    <lineage>
        <taxon>Bacteria</taxon>
        <taxon>Bacillati</taxon>
        <taxon>Bacillota</taxon>
        <taxon>Bacilli</taxon>
        <taxon>Bacillales</taxon>
        <taxon>Bacillaceae</taxon>
        <taxon>Aquibacillus</taxon>
    </lineage>
</organism>
<name>A0ABT7L4G7_9BACI</name>
<gene>
    <name evidence="3" type="ORF">QQS35_09900</name>
</gene>
<dbReference type="Proteomes" id="UP001235343">
    <property type="component" value="Unassembled WGS sequence"/>
</dbReference>
<protein>
    <submittedName>
        <fullName evidence="3">DUF4430 domain-containing protein</fullName>
    </submittedName>
</protein>
<proteinExistence type="predicted"/>
<dbReference type="EMBL" id="JASTZU010000034">
    <property type="protein sequence ID" value="MDL4840762.1"/>
    <property type="molecule type" value="Genomic_DNA"/>
</dbReference>
<dbReference type="InterPro" id="IPR027954">
    <property type="entry name" value="Transcobalamin-like_C"/>
</dbReference>
<feature type="signal peptide" evidence="1">
    <location>
        <begin position="1"/>
        <end position="21"/>
    </location>
</feature>